<name>A0A3D8GW49_9BACI</name>
<keyword evidence="2" id="KW-1185">Reference proteome</keyword>
<organism evidence="1 2">
    <name type="scientific">Neobacillus piezotolerans</name>
    <dbReference type="NCBI Taxonomy" id="2259171"/>
    <lineage>
        <taxon>Bacteria</taxon>
        <taxon>Bacillati</taxon>
        <taxon>Bacillota</taxon>
        <taxon>Bacilli</taxon>
        <taxon>Bacillales</taxon>
        <taxon>Bacillaceae</taxon>
        <taxon>Neobacillus</taxon>
    </lineage>
</organism>
<evidence type="ECO:0000313" key="2">
    <source>
        <dbReference type="Proteomes" id="UP000257144"/>
    </source>
</evidence>
<dbReference type="OrthoDB" id="1494124at2"/>
<sequence>MKYGDFTLLNSKRMLKDALWSFWISEDVPTGTNIPMLAKAFEILKKCWFKSTKTKSKGIHIPKKEFEQLLGGDFKAIEQTLQGHEYADRPNLKKNKRFL</sequence>
<dbReference type="EMBL" id="QNQT01000001">
    <property type="protein sequence ID" value="RDU38684.1"/>
    <property type="molecule type" value="Genomic_DNA"/>
</dbReference>
<evidence type="ECO:0000313" key="1">
    <source>
        <dbReference type="EMBL" id="RDU38684.1"/>
    </source>
</evidence>
<accession>A0A3D8GW49</accession>
<dbReference type="AlphaFoldDB" id="A0A3D8GW49"/>
<reference evidence="1 2" key="1">
    <citation type="submission" date="2018-07" db="EMBL/GenBank/DDBJ databases">
        <title>Bacillus sp. YLB-04 draft genome sequence.</title>
        <authorList>
            <person name="Yu L."/>
            <person name="Tang X."/>
        </authorList>
    </citation>
    <scope>NUCLEOTIDE SEQUENCE [LARGE SCALE GENOMIC DNA]</scope>
    <source>
        <strain evidence="1 2">YLB-04</strain>
    </source>
</reference>
<comment type="caution">
    <text evidence="1">The sequence shown here is derived from an EMBL/GenBank/DDBJ whole genome shotgun (WGS) entry which is preliminary data.</text>
</comment>
<dbReference type="Proteomes" id="UP000257144">
    <property type="component" value="Unassembled WGS sequence"/>
</dbReference>
<protein>
    <submittedName>
        <fullName evidence="1">Uncharacterized protein</fullName>
    </submittedName>
</protein>
<dbReference type="RefSeq" id="WP_115450599.1">
    <property type="nucleotide sequence ID" value="NZ_QNQT01000001.1"/>
</dbReference>
<proteinExistence type="predicted"/>
<gene>
    <name evidence="1" type="ORF">DRW41_03745</name>
</gene>